<dbReference type="GO" id="GO:0004674">
    <property type="term" value="F:protein serine/threonine kinase activity"/>
    <property type="evidence" value="ECO:0007669"/>
    <property type="project" value="UniProtKB-KW"/>
</dbReference>
<evidence type="ECO:0000256" key="3">
    <source>
        <dbReference type="ARBA" id="ARBA00022679"/>
    </source>
</evidence>
<dbReference type="PANTHER" id="PTHR47634">
    <property type="entry name" value="PROTEIN KINASE DOMAIN-CONTAINING PROTEIN-RELATED"/>
    <property type="match status" value="1"/>
</dbReference>
<evidence type="ECO:0000313" key="11">
    <source>
        <dbReference type="Proteomes" id="UP000217790"/>
    </source>
</evidence>
<dbReference type="STRING" id="47427.A0A2H3C905"/>
<dbReference type="OrthoDB" id="5979581at2759"/>
<evidence type="ECO:0000256" key="6">
    <source>
        <dbReference type="ARBA" id="ARBA00022840"/>
    </source>
</evidence>
<protein>
    <recommendedName>
        <fullName evidence="1">non-specific serine/threonine protein kinase</fullName>
        <ecNumber evidence="1">2.7.11.1</ecNumber>
    </recommendedName>
</protein>
<keyword evidence="5" id="KW-0418">Kinase</keyword>
<dbReference type="AlphaFoldDB" id="A0A2H3C905"/>
<dbReference type="GO" id="GO:0005737">
    <property type="term" value="C:cytoplasm"/>
    <property type="evidence" value="ECO:0007669"/>
    <property type="project" value="TreeGrafter"/>
</dbReference>
<gene>
    <name evidence="10" type="ORF">ARMGADRAFT_1040726</name>
</gene>
<evidence type="ECO:0000256" key="4">
    <source>
        <dbReference type="ARBA" id="ARBA00022741"/>
    </source>
</evidence>
<dbReference type="Gene3D" id="3.30.200.20">
    <property type="entry name" value="Phosphorylase Kinase, domain 1"/>
    <property type="match status" value="1"/>
</dbReference>
<evidence type="ECO:0000256" key="2">
    <source>
        <dbReference type="ARBA" id="ARBA00022527"/>
    </source>
</evidence>
<keyword evidence="11" id="KW-1185">Reference proteome</keyword>
<dbReference type="PROSITE" id="PS50011">
    <property type="entry name" value="PROTEIN_KINASE_DOM"/>
    <property type="match status" value="1"/>
</dbReference>
<dbReference type="SUPFAM" id="SSF56112">
    <property type="entry name" value="Protein kinase-like (PK-like)"/>
    <property type="match status" value="1"/>
</dbReference>
<dbReference type="GO" id="GO:0050684">
    <property type="term" value="P:regulation of mRNA processing"/>
    <property type="evidence" value="ECO:0007669"/>
    <property type="project" value="TreeGrafter"/>
</dbReference>
<dbReference type="InterPro" id="IPR011009">
    <property type="entry name" value="Kinase-like_dom_sf"/>
</dbReference>
<dbReference type="PANTHER" id="PTHR47634:SF9">
    <property type="entry name" value="PROTEIN KINASE DOMAIN-CONTAINING PROTEIN-RELATED"/>
    <property type="match status" value="1"/>
</dbReference>
<reference evidence="11" key="1">
    <citation type="journal article" date="2017" name="Nat. Ecol. Evol.">
        <title>Genome expansion and lineage-specific genetic innovations in the forest pathogenic fungi Armillaria.</title>
        <authorList>
            <person name="Sipos G."/>
            <person name="Prasanna A.N."/>
            <person name="Walter M.C."/>
            <person name="O'Connor E."/>
            <person name="Balint B."/>
            <person name="Krizsan K."/>
            <person name="Kiss B."/>
            <person name="Hess J."/>
            <person name="Varga T."/>
            <person name="Slot J."/>
            <person name="Riley R."/>
            <person name="Boka B."/>
            <person name="Rigling D."/>
            <person name="Barry K."/>
            <person name="Lee J."/>
            <person name="Mihaltcheva S."/>
            <person name="LaButti K."/>
            <person name="Lipzen A."/>
            <person name="Waldron R."/>
            <person name="Moloney N.M."/>
            <person name="Sperisen C."/>
            <person name="Kredics L."/>
            <person name="Vagvoelgyi C."/>
            <person name="Patrignani A."/>
            <person name="Fitzpatrick D."/>
            <person name="Nagy I."/>
            <person name="Doyle S."/>
            <person name="Anderson J.B."/>
            <person name="Grigoriev I.V."/>
            <person name="Gueldener U."/>
            <person name="Muensterkoetter M."/>
            <person name="Nagy L.G."/>
        </authorList>
    </citation>
    <scope>NUCLEOTIDE SEQUENCE [LARGE SCALE GENOMIC DNA]</scope>
    <source>
        <strain evidence="11">Ar21-2</strain>
    </source>
</reference>
<keyword evidence="2" id="KW-0723">Serine/threonine-protein kinase</keyword>
<dbReference type="GO" id="GO:0000245">
    <property type="term" value="P:spliceosomal complex assembly"/>
    <property type="evidence" value="ECO:0007669"/>
    <property type="project" value="TreeGrafter"/>
</dbReference>
<keyword evidence="4" id="KW-0547">Nucleotide-binding</keyword>
<evidence type="ECO:0000256" key="7">
    <source>
        <dbReference type="ARBA" id="ARBA00047899"/>
    </source>
</evidence>
<evidence type="ECO:0000313" key="10">
    <source>
        <dbReference type="EMBL" id="PBK79555.1"/>
    </source>
</evidence>
<dbReference type="GO" id="GO:0005524">
    <property type="term" value="F:ATP binding"/>
    <property type="evidence" value="ECO:0007669"/>
    <property type="project" value="UniProtKB-KW"/>
</dbReference>
<evidence type="ECO:0000256" key="1">
    <source>
        <dbReference type="ARBA" id="ARBA00012513"/>
    </source>
</evidence>
<feature type="domain" description="Protein kinase" evidence="9">
    <location>
        <begin position="1"/>
        <end position="273"/>
    </location>
</feature>
<sequence>MTFCSSANIGSITRNDVAPNITGADSTVAGKYSQLEVDFLQKQRVIWMLDNFTLDSPFCTRGCLILEVLGMSLEEPTRRTLPTKILIPMCKGIIEEFLPGLDFPHRECDIVHTDLKLDNLRLCVENTKGVPLLGGSESLIGLSRVCLGPSVVVISDLGVASHIENPFDGVIQPCALRAPEEYLRIPYGPSTNIWNLIYLMASLNGLTSFPVDVLARGKFSSKYFDKSCEQCEYLSDWNFMMRRSPATMLQTRYPLQPEDEPSLTYFLACFDFTLKIESPLGNCSAISGYAVLNVLMRPEPPYVILSE</sequence>
<dbReference type="InterPro" id="IPR000719">
    <property type="entry name" value="Prot_kinase_dom"/>
</dbReference>
<organism evidence="10 11">
    <name type="scientific">Armillaria gallica</name>
    <name type="common">Bulbous honey fungus</name>
    <name type="synonym">Armillaria bulbosa</name>
    <dbReference type="NCBI Taxonomy" id="47427"/>
    <lineage>
        <taxon>Eukaryota</taxon>
        <taxon>Fungi</taxon>
        <taxon>Dikarya</taxon>
        <taxon>Basidiomycota</taxon>
        <taxon>Agaricomycotina</taxon>
        <taxon>Agaricomycetes</taxon>
        <taxon>Agaricomycetidae</taxon>
        <taxon>Agaricales</taxon>
        <taxon>Marasmiineae</taxon>
        <taxon>Physalacriaceae</taxon>
        <taxon>Armillaria</taxon>
    </lineage>
</organism>
<dbReference type="Proteomes" id="UP000217790">
    <property type="component" value="Unassembled WGS sequence"/>
</dbReference>
<dbReference type="Gene3D" id="1.10.510.10">
    <property type="entry name" value="Transferase(Phosphotransferase) domain 1"/>
    <property type="match status" value="1"/>
</dbReference>
<name>A0A2H3C905_ARMGA</name>
<dbReference type="EC" id="2.7.11.1" evidence="1"/>
<comment type="catalytic activity">
    <reaction evidence="7">
        <text>L-threonyl-[protein] + ATP = O-phospho-L-threonyl-[protein] + ADP + H(+)</text>
        <dbReference type="Rhea" id="RHEA:46608"/>
        <dbReference type="Rhea" id="RHEA-COMP:11060"/>
        <dbReference type="Rhea" id="RHEA-COMP:11605"/>
        <dbReference type="ChEBI" id="CHEBI:15378"/>
        <dbReference type="ChEBI" id="CHEBI:30013"/>
        <dbReference type="ChEBI" id="CHEBI:30616"/>
        <dbReference type="ChEBI" id="CHEBI:61977"/>
        <dbReference type="ChEBI" id="CHEBI:456216"/>
        <dbReference type="EC" id="2.7.11.1"/>
    </reaction>
</comment>
<accession>A0A2H3C905</accession>
<dbReference type="InParanoid" id="A0A2H3C905"/>
<comment type="catalytic activity">
    <reaction evidence="8">
        <text>L-seryl-[protein] + ATP = O-phospho-L-seryl-[protein] + ADP + H(+)</text>
        <dbReference type="Rhea" id="RHEA:17989"/>
        <dbReference type="Rhea" id="RHEA-COMP:9863"/>
        <dbReference type="Rhea" id="RHEA-COMP:11604"/>
        <dbReference type="ChEBI" id="CHEBI:15378"/>
        <dbReference type="ChEBI" id="CHEBI:29999"/>
        <dbReference type="ChEBI" id="CHEBI:30616"/>
        <dbReference type="ChEBI" id="CHEBI:83421"/>
        <dbReference type="ChEBI" id="CHEBI:456216"/>
        <dbReference type="EC" id="2.7.11.1"/>
    </reaction>
</comment>
<proteinExistence type="predicted"/>
<dbReference type="EMBL" id="KZ293771">
    <property type="protein sequence ID" value="PBK79555.1"/>
    <property type="molecule type" value="Genomic_DNA"/>
</dbReference>
<dbReference type="GO" id="GO:0005634">
    <property type="term" value="C:nucleus"/>
    <property type="evidence" value="ECO:0007669"/>
    <property type="project" value="TreeGrafter"/>
</dbReference>
<dbReference type="InterPro" id="IPR051334">
    <property type="entry name" value="SRPK"/>
</dbReference>
<keyword evidence="6" id="KW-0067">ATP-binding</keyword>
<keyword evidence="3" id="KW-0808">Transferase</keyword>
<evidence type="ECO:0000256" key="8">
    <source>
        <dbReference type="ARBA" id="ARBA00048679"/>
    </source>
</evidence>
<evidence type="ECO:0000256" key="5">
    <source>
        <dbReference type="ARBA" id="ARBA00022777"/>
    </source>
</evidence>
<evidence type="ECO:0000259" key="9">
    <source>
        <dbReference type="PROSITE" id="PS50011"/>
    </source>
</evidence>